<dbReference type="PANTHER" id="PTHR43132:SF6">
    <property type="entry name" value="HTH-TYPE TRANSCRIPTIONAL REPRESSOR CZRA"/>
    <property type="match status" value="1"/>
</dbReference>
<gene>
    <name evidence="6" type="ORF">ACFOSB_09015</name>
</gene>
<dbReference type="InterPro" id="IPR036388">
    <property type="entry name" value="WH-like_DNA-bd_sf"/>
</dbReference>
<dbReference type="PRINTS" id="PR00778">
    <property type="entry name" value="HTHARSR"/>
</dbReference>
<evidence type="ECO:0000256" key="3">
    <source>
        <dbReference type="ARBA" id="ARBA00023163"/>
    </source>
</evidence>
<protein>
    <submittedName>
        <fullName evidence="6">ArsR/SmtB family transcription factor</fullName>
    </submittedName>
</protein>
<dbReference type="InterPro" id="IPR001845">
    <property type="entry name" value="HTH_ArsR_DNA-bd_dom"/>
</dbReference>
<feature type="domain" description="HTH arsR-type" evidence="5">
    <location>
        <begin position="10"/>
        <end position="104"/>
    </location>
</feature>
<dbReference type="EMBL" id="JBHRZG010000009">
    <property type="protein sequence ID" value="MFC3832995.1"/>
    <property type="molecule type" value="Genomic_DNA"/>
</dbReference>
<dbReference type="SMART" id="SM00418">
    <property type="entry name" value="HTH_ARSR"/>
    <property type="match status" value="1"/>
</dbReference>
<dbReference type="InterPro" id="IPR011991">
    <property type="entry name" value="ArsR-like_HTH"/>
</dbReference>
<evidence type="ECO:0000313" key="6">
    <source>
        <dbReference type="EMBL" id="MFC3832995.1"/>
    </source>
</evidence>
<dbReference type="PROSITE" id="PS50987">
    <property type="entry name" value="HTH_ARSR_2"/>
    <property type="match status" value="1"/>
</dbReference>
<reference evidence="7" key="1">
    <citation type="journal article" date="2019" name="Int. J. Syst. Evol. Microbiol.">
        <title>The Global Catalogue of Microorganisms (GCM) 10K type strain sequencing project: providing services to taxonomists for standard genome sequencing and annotation.</title>
        <authorList>
            <consortium name="The Broad Institute Genomics Platform"/>
            <consortium name="The Broad Institute Genome Sequencing Center for Infectious Disease"/>
            <person name="Wu L."/>
            <person name="Ma J."/>
        </authorList>
    </citation>
    <scope>NUCLEOTIDE SEQUENCE [LARGE SCALE GENOMIC DNA]</scope>
    <source>
        <strain evidence="7">CCTCC AB 2017081</strain>
    </source>
</reference>
<keyword evidence="2" id="KW-0238">DNA-binding</keyword>
<feature type="compositionally biased region" description="Basic and acidic residues" evidence="4">
    <location>
        <begin position="100"/>
        <end position="112"/>
    </location>
</feature>
<dbReference type="Gene3D" id="1.10.10.10">
    <property type="entry name" value="Winged helix-like DNA-binding domain superfamily/Winged helix DNA-binding domain"/>
    <property type="match status" value="1"/>
</dbReference>
<dbReference type="RefSeq" id="WP_322474871.1">
    <property type="nucleotide sequence ID" value="NZ_JBHRZG010000009.1"/>
</dbReference>
<evidence type="ECO:0000256" key="2">
    <source>
        <dbReference type="ARBA" id="ARBA00023125"/>
    </source>
</evidence>
<organism evidence="6 7">
    <name type="scientific">Deinococcus rufus</name>
    <dbReference type="NCBI Taxonomy" id="2136097"/>
    <lineage>
        <taxon>Bacteria</taxon>
        <taxon>Thermotogati</taxon>
        <taxon>Deinococcota</taxon>
        <taxon>Deinococci</taxon>
        <taxon>Deinococcales</taxon>
        <taxon>Deinococcaceae</taxon>
        <taxon>Deinococcus</taxon>
    </lineage>
</organism>
<dbReference type="InterPro" id="IPR051011">
    <property type="entry name" value="Metal_resp_trans_reg"/>
</dbReference>
<keyword evidence="1" id="KW-0805">Transcription regulation</keyword>
<dbReference type="Pfam" id="PF01022">
    <property type="entry name" value="HTH_5"/>
    <property type="match status" value="1"/>
</dbReference>
<feature type="region of interest" description="Disordered" evidence="4">
    <location>
        <begin position="100"/>
        <end position="120"/>
    </location>
</feature>
<name>A0ABV7Z8G9_9DEIO</name>
<evidence type="ECO:0000259" key="5">
    <source>
        <dbReference type="PROSITE" id="PS50987"/>
    </source>
</evidence>
<dbReference type="CDD" id="cd00090">
    <property type="entry name" value="HTH_ARSR"/>
    <property type="match status" value="1"/>
</dbReference>
<dbReference type="InterPro" id="IPR036390">
    <property type="entry name" value="WH_DNA-bd_sf"/>
</dbReference>
<evidence type="ECO:0000256" key="1">
    <source>
        <dbReference type="ARBA" id="ARBA00023015"/>
    </source>
</evidence>
<dbReference type="SUPFAM" id="SSF46785">
    <property type="entry name" value="Winged helix' DNA-binding domain"/>
    <property type="match status" value="1"/>
</dbReference>
<keyword evidence="3" id="KW-0804">Transcription</keyword>
<dbReference type="PANTHER" id="PTHR43132">
    <property type="entry name" value="ARSENICAL RESISTANCE OPERON REPRESSOR ARSR-RELATED"/>
    <property type="match status" value="1"/>
</dbReference>
<accession>A0ABV7Z8G9</accession>
<dbReference type="NCBIfam" id="NF033788">
    <property type="entry name" value="HTH_metalloreg"/>
    <property type="match status" value="1"/>
</dbReference>
<comment type="caution">
    <text evidence="6">The sequence shown here is derived from an EMBL/GenBank/DDBJ whole genome shotgun (WGS) entry which is preliminary data.</text>
</comment>
<evidence type="ECO:0000313" key="7">
    <source>
        <dbReference type="Proteomes" id="UP001595803"/>
    </source>
</evidence>
<sequence length="120" mass="13467">MHNHALAPQPHPDDLSRVCAVFTALSEPVRLRVVNLLSGGEQSVTQLVEALELPQSTVSRHLALLRTTRLVTARREATRVYYRLTDAHLVSLTREAFSHAQHERLGLPDHPADLPSRARR</sequence>
<proteinExistence type="predicted"/>
<dbReference type="Proteomes" id="UP001595803">
    <property type="component" value="Unassembled WGS sequence"/>
</dbReference>
<keyword evidence="7" id="KW-1185">Reference proteome</keyword>
<evidence type="ECO:0000256" key="4">
    <source>
        <dbReference type="SAM" id="MobiDB-lite"/>
    </source>
</evidence>